<protein>
    <submittedName>
        <fullName evidence="2">Uncharacterized protein</fullName>
    </submittedName>
</protein>
<dbReference type="AlphaFoldDB" id="A0A7N2LQL5"/>
<evidence type="ECO:0000313" key="3">
    <source>
        <dbReference type="Proteomes" id="UP000594261"/>
    </source>
</evidence>
<feature type="compositionally biased region" description="Low complexity" evidence="1">
    <location>
        <begin position="39"/>
        <end position="54"/>
    </location>
</feature>
<dbReference type="InParanoid" id="A0A7N2LQL5"/>
<evidence type="ECO:0000313" key="2">
    <source>
        <dbReference type="EnsemblPlants" id="QL05p036841:mrna"/>
    </source>
</evidence>
<dbReference type="Proteomes" id="UP000594261">
    <property type="component" value="Chromosome 5"/>
</dbReference>
<feature type="region of interest" description="Disordered" evidence="1">
    <location>
        <begin position="1"/>
        <end position="54"/>
    </location>
</feature>
<evidence type="ECO:0000256" key="1">
    <source>
        <dbReference type="SAM" id="MobiDB-lite"/>
    </source>
</evidence>
<dbReference type="EMBL" id="LRBV02000005">
    <property type="status" value="NOT_ANNOTATED_CDS"/>
    <property type="molecule type" value="Genomic_DNA"/>
</dbReference>
<organism evidence="2 3">
    <name type="scientific">Quercus lobata</name>
    <name type="common">Valley oak</name>
    <dbReference type="NCBI Taxonomy" id="97700"/>
    <lineage>
        <taxon>Eukaryota</taxon>
        <taxon>Viridiplantae</taxon>
        <taxon>Streptophyta</taxon>
        <taxon>Embryophyta</taxon>
        <taxon>Tracheophyta</taxon>
        <taxon>Spermatophyta</taxon>
        <taxon>Magnoliopsida</taxon>
        <taxon>eudicotyledons</taxon>
        <taxon>Gunneridae</taxon>
        <taxon>Pentapetalae</taxon>
        <taxon>rosids</taxon>
        <taxon>fabids</taxon>
        <taxon>Fagales</taxon>
        <taxon>Fagaceae</taxon>
        <taxon>Quercus</taxon>
    </lineage>
</organism>
<sequence>MANQNHENRERKKVEDGALVGFSPVSSPRIFWKSRKRSSSVLKNSSTSTSASASTSITIVIIRLPARVC</sequence>
<proteinExistence type="predicted"/>
<dbReference type="EnsemblPlants" id="QL05p036841:mrna">
    <property type="protein sequence ID" value="QL05p036841:mrna"/>
    <property type="gene ID" value="QL05p036841"/>
</dbReference>
<name>A0A7N2LQL5_QUELO</name>
<feature type="compositionally biased region" description="Basic and acidic residues" evidence="1">
    <location>
        <begin position="1"/>
        <end position="16"/>
    </location>
</feature>
<accession>A0A7N2LQL5</accession>
<dbReference type="Gramene" id="QL05p036841:mrna">
    <property type="protein sequence ID" value="QL05p036841:mrna"/>
    <property type="gene ID" value="QL05p036841"/>
</dbReference>
<reference evidence="2" key="2">
    <citation type="submission" date="2021-01" db="UniProtKB">
        <authorList>
            <consortium name="EnsemblPlants"/>
        </authorList>
    </citation>
    <scope>IDENTIFICATION</scope>
</reference>
<keyword evidence="3" id="KW-1185">Reference proteome</keyword>
<reference evidence="2 3" key="1">
    <citation type="journal article" date="2016" name="G3 (Bethesda)">
        <title>First Draft Assembly and Annotation of the Genome of a California Endemic Oak Quercus lobata Nee (Fagaceae).</title>
        <authorList>
            <person name="Sork V.L."/>
            <person name="Fitz-Gibbon S.T."/>
            <person name="Puiu D."/>
            <person name="Crepeau M."/>
            <person name="Gugger P.F."/>
            <person name="Sherman R."/>
            <person name="Stevens K."/>
            <person name="Langley C.H."/>
            <person name="Pellegrini M."/>
            <person name="Salzberg S.L."/>
        </authorList>
    </citation>
    <scope>NUCLEOTIDE SEQUENCE [LARGE SCALE GENOMIC DNA]</scope>
    <source>
        <strain evidence="2 3">cv. SW786</strain>
    </source>
</reference>